<gene>
    <name evidence="2" type="ORF">LKD70_17175</name>
</gene>
<organism evidence="2 3">
    <name type="scientific">Ruminococcus turbiniformis</name>
    <dbReference type="NCBI Taxonomy" id="2881258"/>
    <lineage>
        <taxon>Bacteria</taxon>
        <taxon>Bacillati</taxon>
        <taxon>Bacillota</taxon>
        <taxon>Clostridia</taxon>
        <taxon>Eubacteriales</taxon>
        <taxon>Oscillospiraceae</taxon>
        <taxon>Ruminococcus</taxon>
    </lineage>
</organism>
<dbReference type="RefSeq" id="WP_227709099.1">
    <property type="nucleotide sequence ID" value="NZ_JAJEQX010000050.1"/>
</dbReference>
<name>A0ABS8G1I3_9FIRM</name>
<evidence type="ECO:0000259" key="1">
    <source>
        <dbReference type="Pfam" id="PF13208"/>
    </source>
</evidence>
<accession>A0ABS8G1I3</accession>
<comment type="caution">
    <text evidence="2">The sequence shown here is derived from an EMBL/GenBank/DDBJ whole genome shotgun (WGS) entry which is preliminary data.</text>
</comment>
<dbReference type="Pfam" id="PF13208">
    <property type="entry name" value="TerB_N"/>
    <property type="match status" value="1"/>
</dbReference>
<keyword evidence="3" id="KW-1185">Reference proteome</keyword>
<evidence type="ECO:0000313" key="3">
    <source>
        <dbReference type="Proteomes" id="UP001198151"/>
    </source>
</evidence>
<protein>
    <submittedName>
        <fullName evidence="2">TerB N-terminal domain-containing protein</fullName>
    </submittedName>
</protein>
<dbReference type="Proteomes" id="UP001198151">
    <property type="component" value="Unassembled WGS sequence"/>
</dbReference>
<reference evidence="2 3" key="1">
    <citation type="submission" date="2021-10" db="EMBL/GenBank/DDBJ databases">
        <title>Anaerobic single-cell dispensing facilitates the cultivation of human gut bacteria.</title>
        <authorList>
            <person name="Afrizal A."/>
        </authorList>
    </citation>
    <scope>NUCLEOTIDE SEQUENCE [LARGE SCALE GENOMIC DNA]</scope>
    <source>
        <strain evidence="2 3">CLA-AA-H200</strain>
    </source>
</reference>
<proteinExistence type="predicted"/>
<dbReference type="InterPro" id="IPR025266">
    <property type="entry name" value="TerB_N"/>
</dbReference>
<feature type="domain" description="TerB N-terminal" evidence="1">
    <location>
        <begin position="75"/>
        <end position="156"/>
    </location>
</feature>
<dbReference type="EMBL" id="JAJEQX010000050">
    <property type="protein sequence ID" value="MCC2256121.1"/>
    <property type="molecule type" value="Genomic_DNA"/>
</dbReference>
<evidence type="ECO:0000313" key="2">
    <source>
        <dbReference type="EMBL" id="MCC2256121.1"/>
    </source>
</evidence>
<sequence>MGFFSKLFNNQKKESKIDSTALTPQKSALSNSILLNVHPDIRNYIWIGDGKMKNYTPQQNNGQKVTINGVTFTFSFGLQEEPSLIFTNLPIATNTTSVERPPYFPVYKELSPAQRGMYWKLLANPYDSSIDIGYVFILYYGLERYLLTDKYEEVINILLKLRDVHTNASFQSYSANAIILTCLVRQRADLVMKFMNSLDKEHEYRFSDNLFLLCKYCLNLSLTVPEIIRLAKSFEFTKTTYIKNYPDTFSEILTENIRVKYNGNEIPCEKLLTKAEFNKLPKQKIPVFANISIRDRDIEVPQILTSFKFKKDIYFLLEKTHEEVKSKLAELRKKGTAPEKKATPQKHPKEVLSFDTSQETLLLSDYQKAKIGSTDQHFALIALQNFYYKYRAIDDKYLELCIKYCLEDISNLSTMQNSYLKEEEKRINDMFFLSKTEKQNELKKITAFNGTIPAFKRLAIIYEKAKDFNSAINICEQAINYYTSIGMLSQANEFQDRQEKLLIKKSKLSK</sequence>